<dbReference type="EMBL" id="AP013035">
    <property type="protein sequence ID" value="BAT72480.1"/>
    <property type="molecule type" value="Genomic_DNA"/>
</dbReference>
<dbReference type="KEGG" id="ttk:TST_1696"/>
<keyword evidence="2" id="KW-0449">Lipoprotein</keyword>
<organism evidence="2 3">
    <name type="scientific">Thermosulfidibacter takaii (strain DSM 17441 / JCM 13301 / NBRC 103674 / ABI70S6)</name>
    <dbReference type="NCBI Taxonomy" id="1298851"/>
    <lineage>
        <taxon>Bacteria</taxon>
        <taxon>Pseudomonadati</taxon>
        <taxon>Thermosulfidibacterota</taxon>
        <taxon>Thermosulfidibacteria</taxon>
        <taxon>Thermosulfidibacterales</taxon>
        <taxon>Thermosulfidibacteraceae</taxon>
    </lineage>
</organism>
<feature type="transmembrane region" description="Helical" evidence="1">
    <location>
        <begin position="758"/>
        <end position="775"/>
    </location>
</feature>
<dbReference type="InterPro" id="IPR049886">
    <property type="entry name" value="CFI_box_CTERM_dom"/>
</dbReference>
<dbReference type="OrthoDB" id="9811934at2"/>
<name>A0A0S3QVX3_THET7</name>
<protein>
    <submittedName>
        <fullName evidence="2">Lipoprotein</fullName>
    </submittedName>
</protein>
<dbReference type="SUPFAM" id="SSF50998">
    <property type="entry name" value="Quinoprotein alcohol dehydrogenase-like"/>
    <property type="match status" value="1"/>
</dbReference>
<keyword evidence="1" id="KW-1133">Transmembrane helix</keyword>
<keyword evidence="1" id="KW-0812">Transmembrane</keyword>
<dbReference type="STRING" id="1298851.TST_1696"/>
<evidence type="ECO:0000313" key="3">
    <source>
        <dbReference type="Proteomes" id="UP000063234"/>
    </source>
</evidence>
<keyword evidence="3" id="KW-1185">Reference proteome</keyword>
<dbReference type="RefSeq" id="WP_068550646.1">
    <property type="nucleotide sequence ID" value="NZ_AP013035.1"/>
</dbReference>
<reference evidence="3" key="1">
    <citation type="journal article" date="2018" name="Science">
        <title>A primordial and reversible TCA cycle in a facultatively chemolithoautotrophic thermophile.</title>
        <authorList>
            <person name="Nunoura T."/>
            <person name="Chikaraishi Y."/>
            <person name="Izaki R."/>
            <person name="Suwa T."/>
            <person name="Sato T."/>
            <person name="Harada T."/>
            <person name="Mori K."/>
            <person name="Kato Y."/>
            <person name="Miyazaki M."/>
            <person name="Shimamura S."/>
            <person name="Yanagawa K."/>
            <person name="Shuto A."/>
            <person name="Ohkouchi N."/>
            <person name="Fujita N."/>
            <person name="Takaki Y."/>
            <person name="Atomi H."/>
            <person name="Takai K."/>
        </authorList>
    </citation>
    <scope>NUCLEOTIDE SEQUENCE [LARGE SCALE GENOMIC DNA]</scope>
    <source>
        <strain evidence="3">DSM 17441 / JCM 13301 / NBRC 103674 / ABI70S6</strain>
    </source>
</reference>
<evidence type="ECO:0000256" key="1">
    <source>
        <dbReference type="SAM" id="Phobius"/>
    </source>
</evidence>
<gene>
    <name evidence="2" type="ORF">TST_1696</name>
</gene>
<proteinExistence type="predicted"/>
<dbReference type="PANTHER" id="PTHR42754">
    <property type="entry name" value="ENDOGLUCANASE"/>
    <property type="match status" value="1"/>
</dbReference>
<accession>A0A0S3QVX3</accession>
<dbReference type="PATRIC" id="fig|1298851.3.peg.1775"/>
<dbReference type="NCBIfam" id="NF041770">
    <property type="entry name" value="CFI_box_CTERM"/>
    <property type="match status" value="1"/>
</dbReference>
<dbReference type="Proteomes" id="UP000063234">
    <property type="component" value="Chromosome"/>
</dbReference>
<evidence type="ECO:0000313" key="2">
    <source>
        <dbReference type="EMBL" id="BAT72480.1"/>
    </source>
</evidence>
<dbReference type="Gene3D" id="2.80.10.50">
    <property type="match status" value="1"/>
</dbReference>
<dbReference type="AlphaFoldDB" id="A0A0S3QVX3"/>
<sequence>MRKNGLFFLLILGFLVEAISVSNSFAVSWQRTFGDSNSLTKASYVLPVNDGYLVVGGTNAFGDRDEAYIFKLSLDGNVQWQKVYRKDTASLFAASLCESSDGNYIVVGYTDTDAWISKIDGNGTIQWQKEFGGTGNDTVFSVFCTSGGGFVVAGETTSFVGAGNKDVWVLKFSENGSIEWQKTYGGTGNDTAMSIIQVSDGGFVVAGYTDSFGSGSDDAWILKLSSNGTVKWQRAYGGERKDSAFYVIETSDGGLAVVGGTYTLGRNDLDAWFLKLDENGTVQWSKTYHGLQDDLFLSVQQLSSGGYIVSGLTDSFYENNGSGNNFEGWVVELSANGSVEWGRTYDYGGLNEVLSIKIVNDGYVGAGFGGSNYLMVLKLEENGTVLDADCMRSTNTTSVQVDSGNVTVQNTRGIESDTNASVKNADYEAIEIESSNSNAACGGESMSYTVSVGFSGTGEGRVYNVMGEINCPGNCTHSFSEGDVITLEAEPVSDSEFVEWEGNCSSCGNNTSCQMGIEGAVSCVAKFVKGVDLNDDDKLDVFFDDVDNATLENSTVEDPAPDLELPEEYEISVSKPKVIRFWLKLSQGSSNATIKLRFAKRLTEEEIPYKLINGKLTSLSDYLSTNGRYLVFTIEDNGLFDSNNASGLIEDPIVFLTKSDVFSGSVSNEDSGGPGGGDDGGCFIATAAYGSYLEPHVVVLRKFRDRYLLTNAVGRCFVRMYYRYSPPVARFIAKHESLRFITRLALTPLVYAVEYPRTALAIILFLAFGGAFVIVKRRLA</sequence>
<dbReference type="PANTHER" id="PTHR42754:SF1">
    <property type="entry name" value="LIPOPROTEIN"/>
    <property type="match status" value="1"/>
</dbReference>
<dbReference type="InterPro" id="IPR011047">
    <property type="entry name" value="Quinoprotein_ADH-like_sf"/>
</dbReference>
<keyword evidence="1" id="KW-0472">Membrane</keyword>